<dbReference type="Pfam" id="PF07983">
    <property type="entry name" value="X8"/>
    <property type="match status" value="1"/>
</dbReference>
<dbReference type="PANTHER" id="PTHR31468">
    <property type="entry name" value="1,3-BETA-GLUCANOSYLTRANSFERASE GAS1"/>
    <property type="match status" value="1"/>
</dbReference>
<feature type="domain" description="X8" evidence="10">
    <location>
        <begin position="380"/>
        <end position="470"/>
    </location>
</feature>
<evidence type="ECO:0000259" key="10">
    <source>
        <dbReference type="SMART" id="SM00768"/>
    </source>
</evidence>
<dbReference type="FunFam" id="3.20.20.80:FF:000038">
    <property type="entry name" value="1,3-beta-glucanosyltransferase"/>
    <property type="match status" value="1"/>
</dbReference>
<keyword evidence="8 9" id="KW-0449">Lipoprotein</keyword>
<dbReference type="PANTHER" id="PTHR31468:SF2">
    <property type="entry name" value="1,3-BETA-GLUCANOSYLTRANSFERASE GAS1"/>
    <property type="match status" value="1"/>
</dbReference>
<dbReference type="SUPFAM" id="SSF51445">
    <property type="entry name" value="(Trans)glycosidases"/>
    <property type="match status" value="1"/>
</dbReference>
<name>A0A6G1HVD0_9PEZI</name>
<evidence type="ECO:0000313" key="11">
    <source>
        <dbReference type="EMBL" id="KAF2399779.1"/>
    </source>
</evidence>
<evidence type="ECO:0000256" key="7">
    <source>
        <dbReference type="ARBA" id="ARBA00023180"/>
    </source>
</evidence>
<dbReference type="InterPro" id="IPR012946">
    <property type="entry name" value="X8"/>
</dbReference>
<organism evidence="11 12">
    <name type="scientific">Trichodelitschia bisporula</name>
    <dbReference type="NCBI Taxonomy" id="703511"/>
    <lineage>
        <taxon>Eukaryota</taxon>
        <taxon>Fungi</taxon>
        <taxon>Dikarya</taxon>
        <taxon>Ascomycota</taxon>
        <taxon>Pezizomycotina</taxon>
        <taxon>Dothideomycetes</taxon>
        <taxon>Dothideomycetes incertae sedis</taxon>
        <taxon>Phaeotrichales</taxon>
        <taxon>Phaeotrichaceae</taxon>
        <taxon>Trichodelitschia</taxon>
    </lineage>
</organism>
<dbReference type="Pfam" id="PF03198">
    <property type="entry name" value="Glyco_hydro_72"/>
    <property type="match status" value="1"/>
</dbReference>
<accession>A0A6G1HVD0</accession>
<keyword evidence="4 9" id="KW-0732">Signal</keyword>
<proteinExistence type="inferred from homology"/>
<keyword evidence="9" id="KW-0808">Transferase</keyword>
<keyword evidence="3 9" id="KW-0336">GPI-anchor</keyword>
<gene>
    <name evidence="11" type="ORF">EJ06DRAFT_34534</name>
</gene>
<comment type="subcellular location">
    <subcellularLocation>
        <location evidence="1 9">Cell membrane</location>
        <topology evidence="1 9">Lipid-anchor</topology>
        <topology evidence="1 9">GPI-anchor</topology>
    </subcellularLocation>
</comment>
<dbReference type="Proteomes" id="UP000799640">
    <property type="component" value="Unassembled WGS sequence"/>
</dbReference>
<protein>
    <recommendedName>
        <fullName evidence="9">1,3-beta-glucanosyltransferase</fullName>
        <ecNumber evidence="9">2.4.1.-</ecNumber>
    </recommendedName>
</protein>
<evidence type="ECO:0000256" key="9">
    <source>
        <dbReference type="RuleBase" id="RU361209"/>
    </source>
</evidence>
<dbReference type="GO" id="GO:0071970">
    <property type="term" value="P:fungal-type cell wall (1-&gt;3)-beta-D-glucan biosynthetic process"/>
    <property type="evidence" value="ECO:0007669"/>
    <property type="project" value="TreeGrafter"/>
</dbReference>
<dbReference type="GO" id="GO:0005886">
    <property type="term" value="C:plasma membrane"/>
    <property type="evidence" value="ECO:0007669"/>
    <property type="project" value="UniProtKB-SubCell"/>
</dbReference>
<comment type="similarity">
    <text evidence="2 9">Belongs to the glycosyl hydrolase 72 family.</text>
</comment>
<feature type="chain" id="PRO_5026371159" description="1,3-beta-glucanosyltransferase" evidence="9">
    <location>
        <begin position="22"/>
        <end position="529"/>
    </location>
</feature>
<dbReference type="OrthoDB" id="421038at2759"/>
<keyword evidence="6" id="KW-1015">Disulfide bond</keyword>
<evidence type="ECO:0000256" key="3">
    <source>
        <dbReference type="ARBA" id="ARBA00022622"/>
    </source>
</evidence>
<dbReference type="InterPro" id="IPR004886">
    <property type="entry name" value="Glucanosyltransferase"/>
</dbReference>
<dbReference type="AlphaFoldDB" id="A0A6G1HVD0"/>
<sequence>MRFTIATAVAAAALFARSVVADVDPIVIKGSKFFYKSNGTQFFIRGVAYQQDIGPSGATSDSTDYLDPLADATRCAQDIPLLKQLNTNVIRTYAVDPTKDHSKCMQLLLDNEIYIIADLGQPNLSINRDSPAWNDALYERYTAVVDMFSQYNNVIGFFAGNEVSNNKTNTNASAFVKAAVRDTKAYIKAKGYRTMYVGYATNDDAVIRENMANYFNCGDQSEAIDFWGYNIYSWCGDSSFTESGYDKRVQEFSSYSVPSFFAEYGCNTVQPRKFSEVDSLYSSDMTGVFSGGIVYMYFQEANNYGLVSVTGTKASLLPDFTALSSRLASIAPTGVNMDSYNPTNKPASCPPVQTGTWEAKSSPLPPGPNNQLCSCMYQSLQCVPSTAISEKDYGKLFGQVCGMGVKYCAGIQANALTGAYGAYSVCNSTEQLGFVLNQYYKGQNSASTACDFGGSATLKSLTTASGTCAALVSQAGAAGTGTVTGSGGSGSGTGSAKKGAAVSTVPTQSLLMGAYLVVAAGFGAGLVLL</sequence>
<feature type="signal peptide" evidence="9">
    <location>
        <begin position="1"/>
        <end position="21"/>
    </location>
</feature>
<dbReference type="Gene3D" id="1.20.58.1040">
    <property type="match status" value="1"/>
</dbReference>
<evidence type="ECO:0000256" key="4">
    <source>
        <dbReference type="ARBA" id="ARBA00022729"/>
    </source>
</evidence>
<dbReference type="GO" id="GO:0031505">
    <property type="term" value="P:fungal-type cell wall organization"/>
    <property type="evidence" value="ECO:0007669"/>
    <property type="project" value="TreeGrafter"/>
</dbReference>
<dbReference type="Gene3D" id="3.20.20.80">
    <property type="entry name" value="Glycosidases"/>
    <property type="match status" value="1"/>
</dbReference>
<dbReference type="SMART" id="SM00768">
    <property type="entry name" value="X8"/>
    <property type="match status" value="1"/>
</dbReference>
<keyword evidence="7" id="KW-0325">Glycoprotein</keyword>
<evidence type="ECO:0000256" key="2">
    <source>
        <dbReference type="ARBA" id="ARBA00007528"/>
    </source>
</evidence>
<reference evidence="11" key="1">
    <citation type="journal article" date="2020" name="Stud. Mycol.">
        <title>101 Dothideomycetes genomes: a test case for predicting lifestyles and emergence of pathogens.</title>
        <authorList>
            <person name="Haridas S."/>
            <person name="Albert R."/>
            <person name="Binder M."/>
            <person name="Bloem J."/>
            <person name="Labutti K."/>
            <person name="Salamov A."/>
            <person name="Andreopoulos B."/>
            <person name="Baker S."/>
            <person name="Barry K."/>
            <person name="Bills G."/>
            <person name="Bluhm B."/>
            <person name="Cannon C."/>
            <person name="Castanera R."/>
            <person name="Culley D."/>
            <person name="Daum C."/>
            <person name="Ezra D."/>
            <person name="Gonzalez J."/>
            <person name="Henrissat B."/>
            <person name="Kuo A."/>
            <person name="Liang C."/>
            <person name="Lipzen A."/>
            <person name="Lutzoni F."/>
            <person name="Magnuson J."/>
            <person name="Mondo S."/>
            <person name="Nolan M."/>
            <person name="Ohm R."/>
            <person name="Pangilinan J."/>
            <person name="Park H.-J."/>
            <person name="Ramirez L."/>
            <person name="Alfaro M."/>
            <person name="Sun H."/>
            <person name="Tritt A."/>
            <person name="Yoshinaga Y."/>
            <person name="Zwiers L.-H."/>
            <person name="Turgeon B."/>
            <person name="Goodwin S."/>
            <person name="Spatafora J."/>
            <person name="Crous P."/>
            <person name="Grigoriev I."/>
        </authorList>
    </citation>
    <scope>NUCLEOTIDE SEQUENCE</scope>
    <source>
        <strain evidence="11">CBS 262.69</strain>
    </source>
</reference>
<evidence type="ECO:0000313" key="12">
    <source>
        <dbReference type="Proteomes" id="UP000799640"/>
    </source>
</evidence>
<dbReference type="EMBL" id="ML996696">
    <property type="protein sequence ID" value="KAF2399779.1"/>
    <property type="molecule type" value="Genomic_DNA"/>
</dbReference>
<evidence type="ECO:0000256" key="8">
    <source>
        <dbReference type="ARBA" id="ARBA00023288"/>
    </source>
</evidence>
<keyword evidence="12" id="KW-1185">Reference proteome</keyword>
<dbReference type="GO" id="GO:0042124">
    <property type="term" value="F:1,3-beta-glucanosyltransferase activity"/>
    <property type="evidence" value="ECO:0007669"/>
    <property type="project" value="TreeGrafter"/>
</dbReference>
<evidence type="ECO:0000256" key="1">
    <source>
        <dbReference type="ARBA" id="ARBA00004609"/>
    </source>
</evidence>
<evidence type="ECO:0000256" key="6">
    <source>
        <dbReference type="ARBA" id="ARBA00023157"/>
    </source>
</evidence>
<keyword evidence="5 9" id="KW-0472">Membrane</keyword>
<dbReference type="InterPro" id="IPR017853">
    <property type="entry name" value="GH"/>
</dbReference>
<dbReference type="GO" id="GO:0098552">
    <property type="term" value="C:side of membrane"/>
    <property type="evidence" value="ECO:0007669"/>
    <property type="project" value="UniProtKB-KW"/>
</dbReference>
<evidence type="ECO:0000256" key="5">
    <source>
        <dbReference type="ARBA" id="ARBA00023136"/>
    </source>
</evidence>
<comment type="function">
    <text evidence="9">Splits internally a 1,3-beta-glucan molecule and transfers the newly generated reducing end (the donor) to the non-reducing end of another 1,3-beta-glucan molecule (the acceptor) forming a 1,3-beta linkage, resulting in the elongation of 1,3-beta-glucan chains in the cell wall.</text>
</comment>
<dbReference type="EC" id="2.4.1.-" evidence="9"/>